<evidence type="ECO:0000313" key="2">
    <source>
        <dbReference type="Proteomes" id="UP001221519"/>
    </source>
</evidence>
<evidence type="ECO:0000313" key="1">
    <source>
        <dbReference type="EMBL" id="WDI05183.1"/>
    </source>
</evidence>
<protein>
    <submittedName>
        <fullName evidence="1">Uncharacterized protein</fullName>
    </submittedName>
</protein>
<name>A0ABY7XHD6_9BACL</name>
<gene>
    <name evidence="1" type="ORF">PUW25_25580</name>
</gene>
<reference evidence="1 2" key="1">
    <citation type="submission" date="2023-02" db="EMBL/GenBank/DDBJ databases">
        <title>Pathogen: clinical or host-associated sample.</title>
        <authorList>
            <person name="Hergert J."/>
            <person name="Casey R."/>
            <person name="Wagner J."/>
            <person name="Young E.L."/>
            <person name="Oakeson K.F."/>
        </authorList>
    </citation>
    <scope>NUCLEOTIDE SEQUENCE [LARGE SCALE GENOMIC DNA]</scope>
    <source>
        <strain evidence="1 2">2022CK-00829</strain>
        <plasmid evidence="1 2">unnamed1</plasmid>
    </source>
</reference>
<accession>A0ABY7XHD6</accession>
<dbReference type="Proteomes" id="UP001221519">
    <property type="component" value="Plasmid unnamed1"/>
</dbReference>
<keyword evidence="1" id="KW-0614">Plasmid</keyword>
<proteinExistence type="predicted"/>
<dbReference type="EMBL" id="CP118109">
    <property type="protein sequence ID" value="WDI05183.1"/>
    <property type="molecule type" value="Genomic_DNA"/>
</dbReference>
<sequence length="77" mass="8963">MQPPILHPVNKVLMIPGRLYNIKDTKERNIQASFSKREGENFHFDYAISFDLASGTTLLIDLLLHEDEIISCEQYHF</sequence>
<organism evidence="1 2">
    <name type="scientific">Paenibacillus urinalis</name>
    <dbReference type="NCBI Taxonomy" id="521520"/>
    <lineage>
        <taxon>Bacteria</taxon>
        <taxon>Bacillati</taxon>
        <taxon>Bacillota</taxon>
        <taxon>Bacilli</taxon>
        <taxon>Bacillales</taxon>
        <taxon>Paenibacillaceae</taxon>
        <taxon>Paenibacillus</taxon>
    </lineage>
</organism>
<geneLocation type="plasmid" evidence="1 2">
    <name>unnamed1</name>
</geneLocation>
<dbReference type="RefSeq" id="WP_047913046.1">
    <property type="nucleotide sequence ID" value="NZ_CP118109.1"/>
</dbReference>
<keyword evidence="2" id="KW-1185">Reference proteome</keyword>